<keyword evidence="12" id="KW-0131">Cell cycle</keyword>
<comment type="similarity">
    <text evidence="16">Belongs to the SEDS family. FtsW subfamily.</text>
</comment>
<comment type="subcellular location">
    <subcellularLocation>
        <location evidence="1">Cell membrane</location>
        <topology evidence="1">Multi-pass membrane protein</topology>
    </subcellularLocation>
</comment>
<dbReference type="GO" id="GO:0009252">
    <property type="term" value="P:peptidoglycan biosynthetic process"/>
    <property type="evidence" value="ECO:0007669"/>
    <property type="project" value="UniProtKB-KW"/>
</dbReference>
<gene>
    <name evidence="23" type="primary">ftsW</name>
    <name evidence="23" type="ORF">H8698_04615</name>
</gene>
<dbReference type="Proteomes" id="UP000611762">
    <property type="component" value="Unassembled WGS sequence"/>
</dbReference>
<proteinExistence type="inferred from homology"/>
<evidence type="ECO:0000256" key="19">
    <source>
        <dbReference type="ARBA" id="ARBA00044770"/>
    </source>
</evidence>
<evidence type="ECO:0000256" key="13">
    <source>
        <dbReference type="ARBA" id="ARBA00023316"/>
    </source>
</evidence>
<dbReference type="GO" id="GO:0005886">
    <property type="term" value="C:plasma membrane"/>
    <property type="evidence" value="ECO:0007669"/>
    <property type="project" value="UniProtKB-SubCell"/>
</dbReference>
<accession>A0A926DN35</accession>
<evidence type="ECO:0000256" key="6">
    <source>
        <dbReference type="ARBA" id="ARBA00022679"/>
    </source>
</evidence>
<evidence type="ECO:0000256" key="2">
    <source>
        <dbReference type="ARBA" id="ARBA00004752"/>
    </source>
</evidence>
<dbReference type="InterPro" id="IPR013437">
    <property type="entry name" value="FtsW"/>
</dbReference>
<keyword evidence="9" id="KW-0573">Peptidoglycan synthesis</keyword>
<dbReference type="GO" id="GO:0032153">
    <property type="term" value="C:cell division site"/>
    <property type="evidence" value="ECO:0007669"/>
    <property type="project" value="TreeGrafter"/>
</dbReference>
<evidence type="ECO:0000256" key="3">
    <source>
        <dbReference type="ARBA" id="ARBA00022475"/>
    </source>
</evidence>
<comment type="catalytic activity">
    <reaction evidence="20">
        <text>[GlcNAc-(1-&gt;4)-Mur2Ac(oyl-L-Ala-gamma-D-Glu-L-Lys-D-Ala-D-Ala)](n)-di-trans,octa-cis-undecaprenyl diphosphate + beta-D-GlcNAc-(1-&gt;4)-Mur2Ac(oyl-L-Ala-gamma-D-Glu-L-Lys-D-Ala-D-Ala)-di-trans,octa-cis-undecaprenyl diphosphate = [GlcNAc-(1-&gt;4)-Mur2Ac(oyl-L-Ala-gamma-D-Glu-L-Lys-D-Ala-D-Ala)](n+1)-di-trans,octa-cis-undecaprenyl diphosphate + di-trans,octa-cis-undecaprenyl diphosphate + H(+)</text>
        <dbReference type="Rhea" id="RHEA:23708"/>
        <dbReference type="Rhea" id="RHEA-COMP:9602"/>
        <dbReference type="Rhea" id="RHEA-COMP:9603"/>
        <dbReference type="ChEBI" id="CHEBI:15378"/>
        <dbReference type="ChEBI" id="CHEBI:58405"/>
        <dbReference type="ChEBI" id="CHEBI:60033"/>
        <dbReference type="ChEBI" id="CHEBI:78435"/>
        <dbReference type="EC" id="2.4.99.28"/>
    </reaction>
</comment>
<dbReference type="NCBIfam" id="TIGR02614">
    <property type="entry name" value="ftsW"/>
    <property type="match status" value="1"/>
</dbReference>
<feature type="transmembrane region" description="Helical" evidence="22">
    <location>
        <begin position="133"/>
        <end position="150"/>
    </location>
</feature>
<dbReference type="PANTHER" id="PTHR30474">
    <property type="entry name" value="CELL CYCLE PROTEIN"/>
    <property type="match status" value="1"/>
</dbReference>
<evidence type="ECO:0000256" key="5">
    <source>
        <dbReference type="ARBA" id="ARBA00022676"/>
    </source>
</evidence>
<evidence type="ECO:0000256" key="11">
    <source>
        <dbReference type="ARBA" id="ARBA00023136"/>
    </source>
</evidence>
<feature type="transmembrane region" description="Helical" evidence="22">
    <location>
        <begin position="352"/>
        <end position="376"/>
    </location>
</feature>
<dbReference type="EC" id="2.4.99.28" evidence="19"/>
<dbReference type="Pfam" id="PF01098">
    <property type="entry name" value="FTSW_RODA_SPOVE"/>
    <property type="match status" value="1"/>
</dbReference>
<keyword evidence="8" id="KW-0133">Cell shape</keyword>
<evidence type="ECO:0000256" key="7">
    <source>
        <dbReference type="ARBA" id="ARBA00022692"/>
    </source>
</evidence>
<evidence type="ECO:0000256" key="17">
    <source>
        <dbReference type="ARBA" id="ARBA00041185"/>
    </source>
</evidence>
<feature type="transmembrane region" description="Helical" evidence="22">
    <location>
        <begin position="93"/>
        <end position="113"/>
    </location>
</feature>
<keyword evidence="11 22" id="KW-0472">Membrane</keyword>
<evidence type="ECO:0000256" key="16">
    <source>
        <dbReference type="ARBA" id="ARBA00038053"/>
    </source>
</evidence>
<dbReference type="GO" id="GO:0008955">
    <property type="term" value="F:peptidoglycan glycosyltransferase activity"/>
    <property type="evidence" value="ECO:0007669"/>
    <property type="project" value="UniProtKB-EC"/>
</dbReference>
<evidence type="ECO:0000256" key="21">
    <source>
        <dbReference type="ARBA" id="ARBA00049966"/>
    </source>
</evidence>
<comment type="pathway">
    <text evidence="2">Cell wall biogenesis; peptidoglycan biosynthesis.</text>
</comment>
<dbReference type="InterPro" id="IPR001182">
    <property type="entry name" value="FtsW/RodA"/>
</dbReference>
<evidence type="ECO:0000313" key="24">
    <source>
        <dbReference type="Proteomes" id="UP000611762"/>
    </source>
</evidence>
<evidence type="ECO:0000256" key="14">
    <source>
        <dbReference type="ARBA" id="ARBA00032370"/>
    </source>
</evidence>
<evidence type="ECO:0000256" key="8">
    <source>
        <dbReference type="ARBA" id="ARBA00022960"/>
    </source>
</evidence>
<keyword evidence="5" id="KW-0328">Glycosyltransferase</keyword>
<evidence type="ECO:0000256" key="12">
    <source>
        <dbReference type="ARBA" id="ARBA00023306"/>
    </source>
</evidence>
<keyword evidence="3" id="KW-1003">Cell membrane</keyword>
<protein>
    <recommendedName>
        <fullName evidence="17">Probable peptidoglycan glycosyltransferase FtsW</fullName>
        <ecNumber evidence="19">2.4.99.28</ecNumber>
    </recommendedName>
    <alternativeName>
        <fullName evidence="18">Cell division protein FtsW</fullName>
    </alternativeName>
    <alternativeName>
        <fullName evidence="15">Cell wall polymerase</fullName>
    </alternativeName>
    <alternativeName>
        <fullName evidence="14">Peptidoglycan polymerase</fullName>
    </alternativeName>
</protein>
<dbReference type="GO" id="GO:0051301">
    <property type="term" value="P:cell division"/>
    <property type="evidence" value="ECO:0007669"/>
    <property type="project" value="UniProtKB-KW"/>
</dbReference>
<dbReference type="EMBL" id="JACRSU010000001">
    <property type="protein sequence ID" value="MBC8540254.1"/>
    <property type="molecule type" value="Genomic_DNA"/>
</dbReference>
<dbReference type="GO" id="GO:0008360">
    <property type="term" value="P:regulation of cell shape"/>
    <property type="evidence" value="ECO:0007669"/>
    <property type="project" value="UniProtKB-KW"/>
</dbReference>
<evidence type="ECO:0000256" key="9">
    <source>
        <dbReference type="ARBA" id="ARBA00022984"/>
    </source>
</evidence>
<feature type="transmembrane region" description="Helical" evidence="22">
    <location>
        <begin position="240"/>
        <end position="259"/>
    </location>
</feature>
<keyword evidence="13" id="KW-0961">Cell wall biogenesis/degradation</keyword>
<feature type="transmembrane region" description="Helical" evidence="22">
    <location>
        <begin position="317"/>
        <end position="340"/>
    </location>
</feature>
<dbReference type="RefSeq" id="WP_249311352.1">
    <property type="nucleotide sequence ID" value="NZ_JACRSU010000001.1"/>
</dbReference>
<keyword evidence="10 22" id="KW-1133">Transmembrane helix</keyword>
<name>A0A926DN35_9FIRM</name>
<comment type="caution">
    <text evidence="23">The sequence shown here is derived from an EMBL/GenBank/DDBJ whole genome shotgun (WGS) entry which is preliminary data.</text>
</comment>
<evidence type="ECO:0000256" key="4">
    <source>
        <dbReference type="ARBA" id="ARBA00022618"/>
    </source>
</evidence>
<keyword evidence="24" id="KW-1185">Reference proteome</keyword>
<keyword evidence="6" id="KW-0808">Transferase</keyword>
<sequence length="386" mass="42136">MAARAQRGAKLRRAGSSEHAVIKKTSVDVGFLSVVILLLVFGLIMVFSASYPSANAKYGNGLYFIQKQAMWAVLGVGAMIFTMKFDYRLYKKFALPIAMVTIALLILVLFSTPIKGSRRWLGFGSFTIQPSEAAKIAVIIYFAASLSVTKDKIREFKYLVRYWAMLLVVLGLLILEPHFSVCIIIGFVAVIMLLVAGARLKHFAIASVAAIPALIAVAMKEQYRMDRLTTFFDPFADRQGDGWQIIQSLFAIGSGGLFGLGFGNSRQKYMYVSEPQNDFIFAIVCEELGIVGAVVVIALFGILIWRGIKIAMNAPDTFGSLLVTGIVSLVGIQTFLNIAVVTKMIPTTGISLPFFSAGGSSLVFLMAAMGMVLNVSKFKKQVVDLR</sequence>
<evidence type="ECO:0000256" key="10">
    <source>
        <dbReference type="ARBA" id="ARBA00022989"/>
    </source>
</evidence>
<evidence type="ECO:0000256" key="22">
    <source>
        <dbReference type="SAM" id="Phobius"/>
    </source>
</evidence>
<organism evidence="23 24">
    <name type="scientific">Congzhengia minquanensis</name>
    <dbReference type="NCBI Taxonomy" id="2763657"/>
    <lineage>
        <taxon>Bacteria</taxon>
        <taxon>Bacillati</taxon>
        <taxon>Bacillota</taxon>
        <taxon>Clostridia</taxon>
        <taxon>Eubacteriales</taxon>
        <taxon>Oscillospiraceae</taxon>
        <taxon>Congzhengia</taxon>
    </lineage>
</organism>
<evidence type="ECO:0000256" key="15">
    <source>
        <dbReference type="ARBA" id="ARBA00033270"/>
    </source>
</evidence>
<evidence type="ECO:0000256" key="18">
    <source>
        <dbReference type="ARBA" id="ARBA00041418"/>
    </source>
</evidence>
<feature type="transmembrane region" description="Helical" evidence="22">
    <location>
        <begin position="162"/>
        <end position="194"/>
    </location>
</feature>
<reference evidence="23" key="1">
    <citation type="submission" date="2020-08" db="EMBL/GenBank/DDBJ databases">
        <title>Genome public.</title>
        <authorList>
            <person name="Liu C."/>
            <person name="Sun Q."/>
        </authorList>
    </citation>
    <scope>NUCLEOTIDE SEQUENCE</scope>
    <source>
        <strain evidence="23">H8</strain>
    </source>
</reference>
<dbReference type="GO" id="GO:0071555">
    <property type="term" value="P:cell wall organization"/>
    <property type="evidence" value="ECO:0007669"/>
    <property type="project" value="UniProtKB-KW"/>
</dbReference>
<feature type="transmembrane region" description="Helical" evidence="22">
    <location>
        <begin position="29"/>
        <end position="51"/>
    </location>
</feature>
<dbReference type="PANTHER" id="PTHR30474:SF2">
    <property type="entry name" value="PEPTIDOGLYCAN GLYCOSYLTRANSFERASE FTSW-RELATED"/>
    <property type="match status" value="1"/>
</dbReference>
<keyword evidence="4" id="KW-0132">Cell division</keyword>
<comment type="function">
    <text evidence="21">Peptidoglycan polymerase that is essential for cell division.</text>
</comment>
<evidence type="ECO:0000313" key="23">
    <source>
        <dbReference type="EMBL" id="MBC8540254.1"/>
    </source>
</evidence>
<dbReference type="GO" id="GO:0015648">
    <property type="term" value="F:lipid-linked peptidoglycan transporter activity"/>
    <property type="evidence" value="ECO:0007669"/>
    <property type="project" value="TreeGrafter"/>
</dbReference>
<keyword evidence="7 22" id="KW-0812">Transmembrane</keyword>
<evidence type="ECO:0000256" key="1">
    <source>
        <dbReference type="ARBA" id="ARBA00004651"/>
    </source>
</evidence>
<feature type="transmembrane region" description="Helical" evidence="22">
    <location>
        <begin position="200"/>
        <end position="219"/>
    </location>
</feature>
<feature type="transmembrane region" description="Helical" evidence="22">
    <location>
        <begin position="63"/>
        <end position="81"/>
    </location>
</feature>
<feature type="transmembrane region" description="Helical" evidence="22">
    <location>
        <begin position="279"/>
        <end position="305"/>
    </location>
</feature>
<dbReference type="AlphaFoldDB" id="A0A926DN35"/>
<evidence type="ECO:0000256" key="20">
    <source>
        <dbReference type="ARBA" id="ARBA00049902"/>
    </source>
</evidence>